<evidence type="ECO:0000256" key="2">
    <source>
        <dbReference type="ARBA" id="ARBA00022630"/>
    </source>
</evidence>
<dbReference type="Pfam" id="PF01498">
    <property type="entry name" value="HTH_Tnp_Tc3_2"/>
    <property type="match status" value="1"/>
</dbReference>
<evidence type="ECO:0000256" key="4">
    <source>
        <dbReference type="ARBA" id="ARBA00022857"/>
    </source>
</evidence>
<dbReference type="InterPro" id="IPR055275">
    <property type="entry name" value="Ferredox_Rdtase"/>
</dbReference>
<dbReference type="SUPFAM" id="SSF51905">
    <property type="entry name" value="FAD/NAD(P)-binding domain"/>
    <property type="match status" value="1"/>
</dbReference>
<feature type="compositionally biased region" description="Polar residues" evidence="6">
    <location>
        <begin position="1"/>
        <end position="15"/>
    </location>
</feature>
<dbReference type="PANTHER" id="PTHR48467:SF1">
    <property type="entry name" value="GLUTAMATE SYNTHASE 1 [NADH], CHLOROPLASTIC-LIKE"/>
    <property type="match status" value="1"/>
</dbReference>
<evidence type="ECO:0000256" key="1">
    <source>
        <dbReference type="ARBA" id="ARBA00001974"/>
    </source>
</evidence>
<sequence length="752" mass="84636">MNQEVQSAEKQSTTIQKKREESRCTHQMQLQSVLYFSASRHIIHGTGEREVDRESATESSTRTKDNVYYELCFTGDELSDLMYHWSNMQGLTQYMIPAVLTLSAPHHTQAIVDIYEKLPVPFGLVRFGVAPDHPEVKFFLLSPTMSRKKLKMEEKSRALTLLEKGDSVIAVARDLGVSREAIYQLKRSAASLPPGMVPQRKSGSGAPKKTSPRTDKLLKPEVMSHPSITKYPMLLQNIATRTIRHRLQKDLGLPSYRAAKKPLLTAAMKTKRLAFCKKYQDWTSEEWKKVMFSDESTFRLKKKEVQKRSKKRRYQVLLHFYRKKQVQQYVKPNSQIDLIVGFNKMALADLRPQINVINTFTQTARSERCSFFGNVTVGRDVTVEELQEAYHAVVLSYGAEEKRELGIPGEQLPGVYSARDFVGWYNGLPDNRYLSPDLSSETAVILGQGNVALDIARMLLSPLELLKKTDVTQPALEALSQSQVKKVWLIGRRGPLQVAFTIKELREMISLPGTRPINDPSDFQGLVNILKDLPRPRKRLTELLVKSALEAPGEKEAARRTHCNREWGLRFFRNPVSVLPSEDGKRAAGVRLAVTRLEGSGESAVAVPTDKTEDLPCGIILSSIGYRSVSDRTRRAFPSEAGYHSKCYGQSSRDRSGWVKRGPTGVITTTMTDSFDTAQALLEDIKSGTLNFSYPRAGASAIRELLLLRGVQTVSFSDWEKIDAAEIAQGLEAGKPREKILDTEEMLQLVSR</sequence>
<feature type="region of interest" description="Disordered" evidence="6">
    <location>
        <begin position="193"/>
        <end position="215"/>
    </location>
</feature>
<keyword evidence="10" id="KW-1185">Reference proteome</keyword>
<dbReference type="EMBL" id="CAUEEQ010041429">
    <property type="protein sequence ID" value="CAJ0956160.1"/>
    <property type="molecule type" value="Genomic_DNA"/>
</dbReference>
<evidence type="ECO:0000259" key="8">
    <source>
        <dbReference type="Pfam" id="PF02796"/>
    </source>
</evidence>
<evidence type="ECO:0000256" key="5">
    <source>
        <dbReference type="ARBA" id="ARBA00023002"/>
    </source>
</evidence>
<evidence type="ECO:0000313" key="10">
    <source>
        <dbReference type="Proteomes" id="UP001176940"/>
    </source>
</evidence>
<keyword evidence="3" id="KW-0274">FAD</keyword>
<keyword evidence="2" id="KW-0285">Flavoprotein</keyword>
<gene>
    <name evidence="9" type="ORF">RIMI_LOCUS15414037</name>
</gene>
<proteinExistence type="predicted"/>
<comment type="caution">
    <text evidence="9">The sequence shown here is derived from an EMBL/GenBank/DDBJ whole genome shotgun (WGS) entry which is preliminary data.</text>
</comment>
<evidence type="ECO:0000256" key="3">
    <source>
        <dbReference type="ARBA" id="ARBA00022827"/>
    </source>
</evidence>
<feature type="domain" description="Transposase Tc1-like" evidence="7">
    <location>
        <begin position="238"/>
        <end position="281"/>
    </location>
</feature>
<dbReference type="SUPFAM" id="SSF46689">
    <property type="entry name" value="Homeodomain-like"/>
    <property type="match status" value="1"/>
</dbReference>
<reference evidence="9" key="1">
    <citation type="submission" date="2023-07" db="EMBL/GenBank/DDBJ databases">
        <authorList>
            <person name="Stuckert A."/>
        </authorList>
    </citation>
    <scope>NUCLEOTIDE SEQUENCE</scope>
</reference>
<dbReference type="InterPro" id="IPR006120">
    <property type="entry name" value="Resolvase_HTH_dom"/>
</dbReference>
<protein>
    <recommendedName>
        <fullName evidence="11">NADPH:adrenodoxin oxidoreductase, mitochondrial</fullName>
    </recommendedName>
</protein>
<dbReference type="Proteomes" id="UP001176940">
    <property type="component" value="Unassembled WGS sequence"/>
</dbReference>
<organism evidence="9 10">
    <name type="scientific">Ranitomeya imitator</name>
    <name type="common">mimic poison frog</name>
    <dbReference type="NCBI Taxonomy" id="111125"/>
    <lineage>
        <taxon>Eukaryota</taxon>
        <taxon>Metazoa</taxon>
        <taxon>Chordata</taxon>
        <taxon>Craniata</taxon>
        <taxon>Vertebrata</taxon>
        <taxon>Euteleostomi</taxon>
        <taxon>Amphibia</taxon>
        <taxon>Batrachia</taxon>
        <taxon>Anura</taxon>
        <taxon>Neobatrachia</taxon>
        <taxon>Hyloidea</taxon>
        <taxon>Dendrobatidae</taxon>
        <taxon>Dendrobatinae</taxon>
        <taxon>Ranitomeya</taxon>
    </lineage>
</organism>
<feature type="domain" description="Resolvase HTH" evidence="8">
    <location>
        <begin position="148"/>
        <end position="186"/>
    </location>
</feature>
<keyword evidence="4" id="KW-0521">NADP</keyword>
<evidence type="ECO:0000259" key="7">
    <source>
        <dbReference type="Pfam" id="PF01498"/>
    </source>
</evidence>
<evidence type="ECO:0000313" key="9">
    <source>
        <dbReference type="EMBL" id="CAJ0956160.1"/>
    </source>
</evidence>
<name>A0ABN9M135_9NEOB</name>
<dbReference type="SUPFAM" id="SSF51971">
    <property type="entry name" value="Nucleotide-binding domain"/>
    <property type="match status" value="1"/>
</dbReference>
<dbReference type="Pfam" id="PF02796">
    <property type="entry name" value="HTH_7"/>
    <property type="match status" value="1"/>
</dbReference>
<dbReference type="Gene3D" id="3.50.50.60">
    <property type="entry name" value="FAD/NAD(P)-binding domain"/>
    <property type="match status" value="1"/>
</dbReference>
<dbReference type="Gene3D" id="3.40.50.720">
    <property type="entry name" value="NAD(P)-binding Rossmann-like Domain"/>
    <property type="match status" value="1"/>
</dbReference>
<comment type="cofactor">
    <cofactor evidence="1">
        <name>FAD</name>
        <dbReference type="ChEBI" id="CHEBI:57692"/>
    </cofactor>
</comment>
<evidence type="ECO:0000256" key="6">
    <source>
        <dbReference type="SAM" id="MobiDB-lite"/>
    </source>
</evidence>
<dbReference type="InterPro" id="IPR036188">
    <property type="entry name" value="FAD/NAD-bd_sf"/>
</dbReference>
<evidence type="ECO:0008006" key="11">
    <source>
        <dbReference type="Google" id="ProtNLM"/>
    </source>
</evidence>
<dbReference type="InterPro" id="IPR009057">
    <property type="entry name" value="Homeodomain-like_sf"/>
</dbReference>
<keyword evidence="5" id="KW-0560">Oxidoreductase</keyword>
<feature type="region of interest" description="Disordered" evidence="6">
    <location>
        <begin position="1"/>
        <end position="24"/>
    </location>
</feature>
<dbReference type="PANTHER" id="PTHR48467">
    <property type="entry name" value="GLUTAMATE SYNTHASE 1 [NADH], CHLOROPLASTIC-LIKE"/>
    <property type="match status" value="1"/>
</dbReference>
<dbReference type="InterPro" id="IPR002492">
    <property type="entry name" value="Transposase_Tc1-like"/>
</dbReference>
<accession>A0ABN9M135</accession>